<dbReference type="InterPro" id="IPR017896">
    <property type="entry name" value="4Fe4S_Fe-S-bd"/>
</dbReference>
<dbReference type="Proteomes" id="UP000727506">
    <property type="component" value="Unassembled WGS sequence"/>
</dbReference>
<comment type="caution">
    <text evidence="9">The sequence shown here is derived from an EMBL/GenBank/DDBJ whole genome shotgun (WGS) entry which is preliminary data.</text>
</comment>
<evidence type="ECO:0000256" key="4">
    <source>
        <dbReference type="ARBA" id="ARBA00022982"/>
    </source>
</evidence>
<dbReference type="EMBL" id="JAGZSV010000007">
    <property type="protein sequence ID" value="MBS6940052.1"/>
    <property type="molecule type" value="Genomic_DNA"/>
</dbReference>
<dbReference type="PROSITE" id="PS51379">
    <property type="entry name" value="4FE4S_FER_2"/>
    <property type="match status" value="3"/>
</dbReference>
<sequence length="223" mass="23408">MAGKAAPGERGFRAQAAIAAVAASAAAAMAAAPSRADAAIRPPGARDEGDFAARCIRCGRCMEACPYQAIHADAGLNAATAGMPLLDVRAQACRLCEDLPCIAACPTEALHALTSREEVRMGVAVIRRDVCLAVRGMRCEVCYRACPLIDSAIAIELRPRRGDSTHALFEPIVNVEACTGCGLCVQRCPVSDPVVAVEIVRDKARAVARIEEEQARSFAGFDA</sequence>
<keyword evidence="6" id="KW-0411">Iron-sulfur</keyword>
<keyword evidence="5" id="KW-0408">Iron</keyword>
<dbReference type="CDD" id="cd16373">
    <property type="entry name" value="DMSOR_beta_like"/>
    <property type="match status" value="1"/>
</dbReference>
<dbReference type="Pfam" id="PF12838">
    <property type="entry name" value="Fer4_7"/>
    <property type="match status" value="2"/>
</dbReference>
<dbReference type="Gene3D" id="3.30.70.20">
    <property type="match status" value="3"/>
</dbReference>
<evidence type="ECO:0000256" key="6">
    <source>
        <dbReference type="ARBA" id="ARBA00023014"/>
    </source>
</evidence>
<dbReference type="GO" id="GO:0051539">
    <property type="term" value="F:4 iron, 4 sulfur cluster binding"/>
    <property type="evidence" value="ECO:0007669"/>
    <property type="project" value="UniProtKB-KW"/>
</dbReference>
<feature type="domain" description="4Fe-4S ferredoxin-type" evidence="8">
    <location>
        <begin position="45"/>
        <end position="75"/>
    </location>
</feature>
<dbReference type="PROSITE" id="PS00198">
    <property type="entry name" value="4FE4S_FER_1"/>
    <property type="match status" value="2"/>
</dbReference>
<organism evidence="9 10">
    <name type="scientific">Slackia piriformis</name>
    <dbReference type="NCBI Taxonomy" id="626934"/>
    <lineage>
        <taxon>Bacteria</taxon>
        <taxon>Bacillati</taxon>
        <taxon>Actinomycetota</taxon>
        <taxon>Coriobacteriia</taxon>
        <taxon>Eggerthellales</taxon>
        <taxon>Eggerthellaceae</taxon>
        <taxon>Slackia</taxon>
    </lineage>
</organism>
<feature type="chain" id="PRO_5038560449" evidence="7">
    <location>
        <begin position="31"/>
        <end position="223"/>
    </location>
</feature>
<dbReference type="InterPro" id="IPR006311">
    <property type="entry name" value="TAT_signal"/>
</dbReference>
<feature type="domain" description="4Fe-4S ferredoxin-type" evidence="8">
    <location>
        <begin position="169"/>
        <end position="198"/>
    </location>
</feature>
<keyword evidence="2" id="KW-0004">4Fe-4S</keyword>
<keyword evidence="3" id="KW-0479">Metal-binding</keyword>
<evidence type="ECO:0000313" key="10">
    <source>
        <dbReference type="Proteomes" id="UP000727506"/>
    </source>
</evidence>
<protein>
    <submittedName>
        <fullName evidence="9">4Fe-4S dicluster domain-containing protein</fullName>
    </submittedName>
</protein>
<keyword evidence="4" id="KW-0249">Electron transport</keyword>
<feature type="signal peptide" evidence="7">
    <location>
        <begin position="1"/>
        <end position="30"/>
    </location>
</feature>
<keyword evidence="7" id="KW-0732">Signal</keyword>
<dbReference type="InterPro" id="IPR050294">
    <property type="entry name" value="RnfB_subfamily"/>
</dbReference>
<evidence type="ECO:0000256" key="7">
    <source>
        <dbReference type="SAM" id="SignalP"/>
    </source>
</evidence>
<evidence type="ECO:0000256" key="2">
    <source>
        <dbReference type="ARBA" id="ARBA00022485"/>
    </source>
</evidence>
<gene>
    <name evidence="9" type="ORF">KH142_00930</name>
</gene>
<proteinExistence type="predicted"/>
<evidence type="ECO:0000256" key="3">
    <source>
        <dbReference type="ARBA" id="ARBA00022723"/>
    </source>
</evidence>
<dbReference type="PANTHER" id="PTHR42859">
    <property type="entry name" value="OXIDOREDUCTASE"/>
    <property type="match status" value="1"/>
</dbReference>
<evidence type="ECO:0000313" key="9">
    <source>
        <dbReference type="EMBL" id="MBS6940052.1"/>
    </source>
</evidence>
<feature type="domain" description="4Fe-4S ferredoxin-type" evidence="8">
    <location>
        <begin position="82"/>
        <end position="116"/>
    </location>
</feature>
<evidence type="ECO:0000259" key="8">
    <source>
        <dbReference type="PROSITE" id="PS51379"/>
    </source>
</evidence>
<accession>A0A943YY75</accession>
<dbReference type="SUPFAM" id="SSF54862">
    <property type="entry name" value="4Fe-4S ferredoxins"/>
    <property type="match status" value="1"/>
</dbReference>
<name>A0A943YY75_9ACTN</name>
<keyword evidence="1" id="KW-0813">Transport</keyword>
<dbReference type="GO" id="GO:0046872">
    <property type="term" value="F:metal ion binding"/>
    <property type="evidence" value="ECO:0007669"/>
    <property type="project" value="UniProtKB-KW"/>
</dbReference>
<evidence type="ECO:0000256" key="1">
    <source>
        <dbReference type="ARBA" id="ARBA00022448"/>
    </source>
</evidence>
<dbReference type="PANTHER" id="PTHR42859:SF10">
    <property type="entry name" value="DIMETHYLSULFOXIDE REDUCTASE CHAIN B"/>
    <property type="match status" value="1"/>
</dbReference>
<dbReference type="AlphaFoldDB" id="A0A943YY75"/>
<dbReference type="InterPro" id="IPR017900">
    <property type="entry name" value="4Fe4S_Fe_S_CS"/>
</dbReference>
<reference evidence="9" key="1">
    <citation type="submission" date="2021-02" db="EMBL/GenBank/DDBJ databases">
        <title>Infant gut strain persistence is associated with maternal origin, phylogeny, and functional potential including surface adhesion and iron acquisition.</title>
        <authorList>
            <person name="Lou Y.C."/>
        </authorList>
    </citation>
    <scope>NUCLEOTIDE SEQUENCE</scope>
    <source>
        <strain evidence="9">L2_039_000G1_dasL2_039_000G1_concoct_11</strain>
    </source>
</reference>
<evidence type="ECO:0000256" key="5">
    <source>
        <dbReference type="ARBA" id="ARBA00023004"/>
    </source>
</evidence>
<dbReference type="PROSITE" id="PS51318">
    <property type="entry name" value="TAT"/>
    <property type="match status" value="1"/>
</dbReference>